<evidence type="ECO:0000313" key="2">
    <source>
        <dbReference type="Proteomes" id="UP000325517"/>
    </source>
</evidence>
<accession>A0A5J6SLI0</accession>
<dbReference type="RefSeq" id="WP_151699683.1">
    <property type="nucleotide sequence ID" value="NZ_CP031223.1"/>
</dbReference>
<organism evidence="1 2">
    <name type="scientific">Psychrobacillus glaciei</name>
    <dbReference type="NCBI Taxonomy" id="2283160"/>
    <lineage>
        <taxon>Bacteria</taxon>
        <taxon>Bacillati</taxon>
        <taxon>Bacillota</taxon>
        <taxon>Bacilli</taxon>
        <taxon>Bacillales</taxon>
        <taxon>Bacillaceae</taxon>
        <taxon>Psychrobacillus</taxon>
    </lineage>
</organism>
<proteinExistence type="predicted"/>
<name>A0A5J6SLI0_9BACI</name>
<dbReference type="KEGG" id="psyo:PB01_07820"/>
<dbReference type="Proteomes" id="UP000325517">
    <property type="component" value="Chromosome"/>
</dbReference>
<gene>
    <name evidence="1" type="ORF">PB01_07820</name>
</gene>
<reference evidence="1 2" key="1">
    <citation type="submission" date="2018-07" db="EMBL/GenBank/DDBJ databases">
        <title>Complete genome sequence of Psychrobacillus sp. PB01, isolated from iceberg, and comparative genome analysis of Psychrobacillus strains.</title>
        <authorList>
            <person name="Lee P.C."/>
        </authorList>
    </citation>
    <scope>NUCLEOTIDE SEQUENCE [LARGE SCALE GENOMIC DNA]</scope>
    <source>
        <strain evidence="1 2">PB01</strain>
    </source>
</reference>
<dbReference type="AlphaFoldDB" id="A0A5J6SLI0"/>
<evidence type="ECO:0000313" key="1">
    <source>
        <dbReference type="EMBL" id="QFF98746.1"/>
    </source>
</evidence>
<keyword evidence="2" id="KW-1185">Reference proteome</keyword>
<sequence length="66" mass="7383">MTLPWFNYEAMNKININPKMGITSTITPDFQPIDEVMKEGGDNTFNSDITVGTVEVVKMDDLSKSI</sequence>
<dbReference type="EMBL" id="CP031223">
    <property type="protein sequence ID" value="QFF98746.1"/>
    <property type="molecule type" value="Genomic_DNA"/>
</dbReference>
<protein>
    <submittedName>
        <fullName evidence="1">Uncharacterized protein</fullName>
    </submittedName>
</protein>